<dbReference type="AlphaFoldDB" id="A0A4S8R6Z1"/>
<dbReference type="OrthoDB" id="10406841at2759"/>
<dbReference type="EMBL" id="PQXL01000091">
    <property type="protein sequence ID" value="THV52035.1"/>
    <property type="molecule type" value="Genomic_DNA"/>
</dbReference>
<reference evidence="2 3" key="1">
    <citation type="submission" date="2017-12" db="EMBL/GenBank/DDBJ databases">
        <title>Comparative genomics of Botrytis spp.</title>
        <authorList>
            <person name="Valero-Jimenez C.A."/>
            <person name="Tapia P."/>
            <person name="Veloso J."/>
            <person name="Silva-Moreno E."/>
            <person name="Staats M."/>
            <person name="Valdes J.H."/>
            <person name="Van Kan J.A.L."/>
        </authorList>
    </citation>
    <scope>NUCLEOTIDE SEQUENCE [LARGE SCALE GENOMIC DNA]</scope>
    <source>
        <strain evidence="2 3">MUCL435</strain>
    </source>
</reference>
<gene>
    <name evidence="2" type="ORF">BGAL_0091g00200</name>
</gene>
<proteinExistence type="predicted"/>
<protein>
    <submittedName>
        <fullName evidence="2">Uncharacterized protein</fullName>
    </submittedName>
</protein>
<evidence type="ECO:0000313" key="2">
    <source>
        <dbReference type="EMBL" id="THV52035.1"/>
    </source>
</evidence>
<evidence type="ECO:0000256" key="1">
    <source>
        <dbReference type="SAM" id="MobiDB-lite"/>
    </source>
</evidence>
<accession>A0A4S8R6Z1</accession>
<comment type="caution">
    <text evidence="2">The sequence shown here is derived from an EMBL/GenBank/DDBJ whole genome shotgun (WGS) entry which is preliminary data.</text>
</comment>
<name>A0A4S8R6Z1_9HELO</name>
<feature type="region of interest" description="Disordered" evidence="1">
    <location>
        <begin position="59"/>
        <end position="80"/>
    </location>
</feature>
<keyword evidence="3" id="KW-1185">Reference proteome</keyword>
<evidence type="ECO:0000313" key="3">
    <source>
        <dbReference type="Proteomes" id="UP000308671"/>
    </source>
</evidence>
<sequence length="80" mass="9070">MSPSKLFDDTPVNYADVQPSEPKPVLLLMIDNQRQIRSLPKYALKKKFWINVFPDAKVHSDEKAPSSNGLARGDSNRRSD</sequence>
<organism evidence="2 3">
    <name type="scientific">Botrytis galanthina</name>
    <dbReference type="NCBI Taxonomy" id="278940"/>
    <lineage>
        <taxon>Eukaryota</taxon>
        <taxon>Fungi</taxon>
        <taxon>Dikarya</taxon>
        <taxon>Ascomycota</taxon>
        <taxon>Pezizomycotina</taxon>
        <taxon>Leotiomycetes</taxon>
        <taxon>Helotiales</taxon>
        <taxon>Sclerotiniaceae</taxon>
        <taxon>Botrytis</taxon>
    </lineage>
</organism>
<dbReference type="Proteomes" id="UP000308671">
    <property type="component" value="Unassembled WGS sequence"/>
</dbReference>